<sequence length="200" mass="22450">ACHGNDAATVFNEVKDMDDAIKVAYEFYKKHPKETLIVVTADHETGGIVLGTGKYALNLKALQYQKHSADGLSRRISELRKSKGNKVTWEDMKEFLGEEMGFWKQFPISWEQEKKLRDEFEQSFVRNKVVFAESMYSKSEPMAARAKEVMDQISMVGWVSGGHSAGYVPVFAIGAGSQLFGEKIDNTEIPKRIAKAAGYK</sequence>
<dbReference type="Proteomes" id="UP000435985">
    <property type="component" value="Unassembled WGS sequence"/>
</dbReference>
<keyword evidence="2" id="KW-0862">Zinc</keyword>
<dbReference type="InterPro" id="IPR017850">
    <property type="entry name" value="Alkaline_phosphatase_core_sf"/>
</dbReference>
<evidence type="ECO:0000256" key="1">
    <source>
        <dbReference type="ARBA" id="ARBA00022553"/>
    </source>
</evidence>
<proteinExistence type="predicted"/>
<dbReference type="GO" id="GO:0046872">
    <property type="term" value="F:metal ion binding"/>
    <property type="evidence" value="ECO:0007669"/>
    <property type="project" value="UniProtKB-KW"/>
</dbReference>
<dbReference type="Gene3D" id="1.10.60.40">
    <property type="match status" value="1"/>
</dbReference>
<dbReference type="AlphaFoldDB" id="A0A642C4Z1"/>
<protein>
    <submittedName>
        <fullName evidence="3">Alkaline phosphatase</fullName>
    </submittedName>
</protein>
<comment type="caution">
    <text evidence="3">The sequence shown here is derived from an EMBL/GenBank/DDBJ whole genome shotgun (WGS) entry which is preliminary data.</text>
</comment>
<feature type="binding site" evidence="2">
    <location>
        <position position="42"/>
    </location>
    <ligand>
        <name>Zn(2+)</name>
        <dbReference type="ChEBI" id="CHEBI:29105"/>
        <label>2</label>
    </ligand>
</feature>
<name>A0A642C4Z1_BACOV</name>
<keyword evidence="1" id="KW-0597">Phosphoprotein</keyword>
<feature type="binding site" evidence="2">
    <location>
        <position position="163"/>
    </location>
    <ligand>
        <name>Zn(2+)</name>
        <dbReference type="ChEBI" id="CHEBI:29105"/>
        <label>2</label>
    </ligand>
</feature>
<dbReference type="Pfam" id="PF00245">
    <property type="entry name" value="Alk_phosphatase"/>
    <property type="match status" value="1"/>
</dbReference>
<organism evidence="3 4">
    <name type="scientific">Bacteroides ovatus</name>
    <dbReference type="NCBI Taxonomy" id="28116"/>
    <lineage>
        <taxon>Bacteria</taxon>
        <taxon>Pseudomonadati</taxon>
        <taxon>Bacteroidota</taxon>
        <taxon>Bacteroidia</taxon>
        <taxon>Bacteroidales</taxon>
        <taxon>Bacteroidaceae</taxon>
        <taxon>Bacteroides</taxon>
    </lineage>
</organism>
<feature type="non-terminal residue" evidence="3">
    <location>
        <position position="1"/>
    </location>
</feature>
<reference evidence="3 4" key="1">
    <citation type="journal article" date="2019" name="Nat. Med.">
        <title>A library of human gut bacterial isolates paired with longitudinal multiomics data enables mechanistic microbiome research.</title>
        <authorList>
            <person name="Poyet M."/>
            <person name="Groussin M."/>
            <person name="Gibbons S.M."/>
            <person name="Avila-Pacheco J."/>
            <person name="Jiang X."/>
            <person name="Kearney S.M."/>
            <person name="Perrotta A.R."/>
            <person name="Berdy B."/>
            <person name="Zhao S."/>
            <person name="Lieberman T.D."/>
            <person name="Swanson P.K."/>
            <person name="Smith M."/>
            <person name="Roesemann S."/>
            <person name="Alexander J.E."/>
            <person name="Rich S.A."/>
            <person name="Livny J."/>
            <person name="Vlamakis H."/>
            <person name="Clish C."/>
            <person name="Bullock K."/>
            <person name="Deik A."/>
            <person name="Scott J."/>
            <person name="Pierce K.A."/>
            <person name="Xavier R.J."/>
            <person name="Alm E.J."/>
        </authorList>
    </citation>
    <scope>NUCLEOTIDE SEQUENCE [LARGE SCALE GENOMIC DNA]</scope>
    <source>
        <strain evidence="3 4">BIOML-A14</strain>
    </source>
</reference>
<feature type="binding site" evidence="2">
    <location>
        <position position="43"/>
    </location>
    <ligand>
        <name>Zn(2+)</name>
        <dbReference type="ChEBI" id="CHEBI:29105"/>
        <label>2</label>
    </ligand>
</feature>
<dbReference type="EMBL" id="VWFO01000162">
    <property type="protein sequence ID" value="KAA4659895.1"/>
    <property type="molecule type" value="Genomic_DNA"/>
</dbReference>
<accession>A0A642C4Z1</accession>
<keyword evidence="2" id="KW-0479">Metal-binding</keyword>
<dbReference type="InterPro" id="IPR001952">
    <property type="entry name" value="Alkaline_phosphatase"/>
</dbReference>
<evidence type="ECO:0000313" key="3">
    <source>
        <dbReference type="EMBL" id="KAA4659895.1"/>
    </source>
</evidence>
<evidence type="ECO:0000256" key="2">
    <source>
        <dbReference type="PIRSR" id="PIRSR601952-2"/>
    </source>
</evidence>
<dbReference type="PANTHER" id="PTHR11596:SF5">
    <property type="entry name" value="ALKALINE PHOSPHATASE"/>
    <property type="match status" value="1"/>
</dbReference>
<dbReference type="Gene3D" id="3.40.720.10">
    <property type="entry name" value="Alkaline Phosphatase, subunit A"/>
    <property type="match status" value="1"/>
</dbReference>
<evidence type="ECO:0000313" key="4">
    <source>
        <dbReference type="Proteomes" id="UP000435985"/>
    </source>
</evidence>
<gene>
    <name evidence="3" type="ORF">F3B98_27875</name>
</gene>
<comment type="cofactor">
    <cofactor evidence="2">
        <name>Zn(2+)</name>
        <dbReference type="ChEBI" id="CHEBI:29105"/>
    </cofactor>
    <text evidence="2">Binds 2 Zn(2+) ions.</text>
</comment>
<dbReference type="SUPFAM" id="SSF53649">
    <property type="entry name" value="Alkaline phosphatase-like"/>
    <property type="match status" value="1"/>
</dbReference>
<dbReference type="GO" id="GO:0004035">
    <property type="term" value="F:alkaline phosphatase activity"/>
    <property type="evidence" value="ECO:0007669"/>
    <property type="project" value="TreeGrafter"/>
</dbReference>
<dbReference type="PANTHER" id="PTHR11596">
    <property type="entry name" value="ALKALINE PHOSPHATASE"/>
    <property type="match status" value="1"/>
</dbReference>
<feature type="binding site" evidence="2">
    <location>
        <position position="3"/>
    </location>
    <ligand>
        <name>Zn(2+)</name>
        <dbReference type="ChEBI" id="CHEBI:29105"/>
        <label>2</label>
    </ligand>
</feature>